<feature type="domain" description="ANTAR" evidence="2">
    <location>
        <begin position="122"/>
        <end position="183"/>
    </location>
</feature>
<evidence type="ECO:0000259" key="2">
    <source>
        <dbReference type="PROSITE" id="PS50921"/>
    </source>
</evidence>
<protein>
    <submittedName>
        <fullName evidence="3">ANTAR domain-containing protein</fullName>
    </submittedName>
</protein>
<proteinExistence type="predicted"/>
<dbReference type="InterPro" id="IPR036388">
    <property type="entry name" value="WH-like_DNA-bd_sf"/>
</dbReference>
<evidence type="ECO:0000313" key="3">
    <source>
        <dbReference type="EMBL" id="SNR74997.1"/>
    </source>
</evidence>
<dbReference type="AlphaFoldDB" id="A0A238YV33"/>
<feature type="compositionally biased region" description="Polar residues" evidence="1">
    <location>
        <begin position="228"/>
        <end position="237"/>
    </location>
</feature>
<feature type="region of interest" description="Disordered" evidence="1">
    <location>
        <begin position="94"/>
        <end position="119"/>
    </location>
</feature>
<dbReference type="EMBL" id="FZNO01000022">
    <property type="protein sequence ID" value="SNR74997.1"/>
    <property type="molecule type" value="Genomic_DNA"/>
</dbReference>
<dbReference type="PROSITE" id="PS50921">
    <property type="entry name" value="ANTAR"/>
    <property type="match status" value="1"/>
</dbReference>
<dbReference type="InterPro" id="IPR005561">
    <property type="entry name" value="ANTAR"/>
</dbReference>
<evidence type="ECO:0000313" key="4">
    <source>
        <dbReference type="Proteomes" id="UP000198403"/>
    </source>
</evidence>
<evidence type="ECO:0000256" key="1">
    <source>
        <dbReference type="SAM" id="MobiDB-lite"/>
    </source>
</evidence>
<keyword evidence="4" id="KW-1185">Reference proteome</keyword>
<dbReference type="Gene3D" id="1.10.10.10">
    <property type="entry name" value="Winged helix-like DNA-binding domain superfamily/Winged helix DNA-binding domain"/>
    <property type="match status" value="1"/>
</dbReference>
<organism evidence="3 4">
    <name type="scientific">Blastococcus mobilis</name>
    <dbReference type="NCBI Taxonomy" id="1938746"/>
    <lineage>
        <taxon>Bacteria</taxon>
        <taxon>Bacillati</taxon>
        <taxon>Actinomycetota</taxon>
        <taxon>Actinomycetes</taxon>
        <taxon>Geodermatophilales</taxon>
        <taxon>Geodermatophilaceae</taxon>
        <taxon>Blastococcus</taxon>
    </lineage>
</organism>
<dbReference type="GO" id="GO:0003723">
    <property type="term" value="F:RNA binding"/>
    <property type="evidence" value="ECO:0007669"/>
    <property type="project" value="InterPro"/>
</dbReference>
<dbReference type="InterPro" id="IPR011006">
    <property type="entry name" value="CheY-like_superfamily"/>
</dbReference>
<gene>
    <name evidence="3" type="ORF">SAMN06272737_12289</name>
</gene>
<feature type="region of interest" description="Disordered" evidence="1">
    <location>
        <begin position="1"/>
        <end position="58"/>
    </location>
</feature>
<dbReference type="SMART" id="SM01012">
    <property type="entry name" value="ANTAR"/>
    <property type="match status" value="1"/>
</dbReference>
<dbReference type="Proteomes" id="UP000198403">
    <property type="component" value="Unassembled WGS sequence"/>
</dbReference>
<dbReference type="Pfam" id="PF03861">
    <property type="entry name" value="ANTAR"/>
    <property type="match status" value="1"/>
</dbReference>
<sequence length="237" mass="24305">MIPGPRPSKGHERPRAGRVRGTDVVRPSSPETFSEAAVVSSGSRFASPSGTGPVALTRTPRGWAVSSAAGVETAGDLIEGLSLADLVAEEFGALTEPDRAARRSARGPGTTDAPLDSTEARIAELERTIAQLEHALASRVSTERAIGVLAERHSTSVREAFESLRRDARSQGRPVAELAREVLDSLTAESVAAPGAPAALGHAPGGHRPDAVVSPGPRPVARIPSGSPALTATDGAS</sequence>
<dbReference type="SUPFAM" id="SSF52172">
    <property type="entry name" value="CheY-like"/>
    <property type="match status" value="1"/>
</dbReference>
<feature type="region of interest" description="Disordered" evidence="1">
    <location>
        <begin position="196"/>
        <end position="237"/>
    </location>
</feature>
<name>A0A238YV33_9ACTN</name>
<reference evidence="3 4" key="1">
    <citation type="submission" date="2017-06" db="EMBL/GenBank/DDBJ databases">
        <authorList>
            <person name="Kim H.J."/>
            <person name="Triplett B.A."/>
        </authorList>
    </citation>
    <scope>NUCLEOTIDE SEQUENCE [LARGE SCALE GENOMIC DNA]</scope>
    <source>
        <strain evidence="3 4">DSM 44272</strain>
    </source>
</reference>
<feature type="compositionally biased region" description="Polar residues" evidence="1">
    <location>
        <begin position="40"/>
        <end position="50"/>
    </location>
</feature>
<accession>A0A238YV33</accession>
<feature type="compositionally biased region" description="Basic and acidic residues" evidence="1">
    <location>
        <begin position="9"/>
        <end position="23"/>
    </location>
</feature>